<dbReference type="SUPFAM" id="SSF53448">
    <property type="entry name" value="Nucleotide-diphospho-sugar transferases"/>
    <property type="match status" value="1"/>
</dbReference>
<dbReference type="Pfam" id="PF18404">
    <property type="entry name" value="Glyco_transf_24"/>
    <property type="match status" value="1"/>
</dbReference>
<dbReference type="Pfam" id="PF18400">
    <property type="entry name" value="Thioredoxin_12"/>
    <property type="match status" value="1"/>
</dbReference>
<evidence type="ECO:0000256" key="3">
    <source>
        <dbReference type="ARBA" id="ARBA00022729"/>
    </source>
</evidence>
<dbReference type="PANTHER" id="PTHR11226:SF0">
    <property type="entry name" value="UDP-GLUCOSE:GLYCOPROTEIN GLUCOSYLTRANSFERASE"/>
    <property type="match status" value="1"/>
</dbReference>
<dbReference type="Gene3D" id="3.90.550.10">
    <property type="entry name" value="Spore Coat Polysaccharide Biosynthesis Protein SpsA, Chain A"/>
    <property type="match status" value="1"/>
</dbReference>
<feature type="domain" description="UGGT thioredoxin-like" evidence="9">
    <location>
        <begin position="342"/>
        <end position="463"/>
    </location>
</feature>
<dbReference type="InterPro" id="IPR029044">
    <property type="entry name" value="Nucleotide-diphossugar_trans"/>
</dbReference>
<dbReference type="CDD" id="cd06432">
    <property type="entry name" value="GT8_HUGT1_C_like"/>
    <property type="match status" value="1"/>
</dbReference>
<feature type="signal peptide" evidence="7">
    <location>
        <begin position="1"/>
        <end position="21"/>
    </location>
</feature>
<dbReference type="GO" id="GO:0051082">
    <property type="term" value="F:unfolded protein binding"/>
    <property type="evidence" value="ECO:0007669"/>
    <property type="project" value="TreeGrafter"/>
</dbReference>
<evidence type="ECO:0000256" key="5">
    <source>
        <dbReference type="ARBA" id="ARBA00023180"/>
    </source>
</evidence>
<keyword evidence="4" id="KW-0256">Endoplasmic reticulum</keyword>
<evidence type="ECO:0008006" key="13">
    <source>
        <dbReference type="Google" id="ProtNLM"/>
    </source>
</evidence>
<gene>
    <name evidence="12" type="ORF">QSP1433_LOCUS3820</name>
</gene>
<dbReference type="Pfam" id="PF18401">
    <property type="entry name" value="Thioredoxin_13"/>
    <property type="match status" value="1"/>
</dbReference>
<dbReference type="GO" id="GO:0018279">
    <property type="term" value="P:protein N-linked glycosylation via asparagine"/>
    <property type="evidence" value="ECO:0007669"/>
    <property type="project" value="TreeGrafter"/>
</dbReference>
<name>A0A7S2RIH0_9STRA</name>
<reference evidence="12" key="1">
    <citation type="submission" date="2021-01" db="EMBL/GenBank/DDBJ databases">
        <authorList>
            <person name="Corre E."/>
            <person name="Pelletier E."/>
            <person name="Niang G."/>
            <person name="Scheremetjew M."/>
            <person name="Finn R."/>
            <person name="Kale V."/>
            <person name="Holt S."/>
            <person name="Cochrane G."/>
            <person name="Meng A."/>
            <person name="Brown T."/>
            <person name="Cohen L."/>
        </authorList>
    </citation>
    <scope>NUCLEOTIDE SEQUENCE</scope>
    <source>
        <strain evidence="12">NY070348D</strain>
    </source>
</reference>
<evidence type="ECO:0000256" key="4">
    <source>
        <dbReference type="ARBA" id="ARBA00022824"/>
    </source>
</evidence>
<dbReference type="Pfam" id="PF18402">
    <property type="entry name" value="Thioredoxin_14"/>
    <property type="match status" value="1"/>
</dbReference>
<comment type="cofactor">
    <cofactor evidence="1">
        <name>Ca(2+)</name>
        <dbReference type="ChEBI" id="CHEBI:29108"/>
    </cofactor>
</comment>
<evidence type="ECO:0000256" key="7">
    <source>
        <dbReference type="SAM" id="SignalP"/>
    </source>
</evidence>
<organism evidence="12">
    <name type="scientific">Mucochytrium quahogii</name>
    <dbReference type="NCBI Taxonomy" id="96639"/>
    <lineage>
        <taxon>Eukaryota</taxon>
        <taxon>Sar</taxon>
        <taxon>Stramenopiles</taxon>
        <taxon>Bigyra</taxon>
        <taxon>Labyrinthulomycetes</taxon>
        <taxon>Thraustochytrida</taxon>
        <taxon>Thraustochytriidae</taxon>
        <taxon>Mucochytrium</taxon>
    </lineage>
</organism>
<dbReference type="GO" id="GO:0036503">
    <property type="term" value="P:ERAD pathway"/>
    <property type="evidence" value="ECO:0007669"/>
    <property type="project" value="TreeGrafter"/>
</dbReference>
<dbReference type="InterPro" id="IPR040693">
    <property type="entry name" value="UGGT_TRXL_1"/>
</dbReference>
<dbReference type="GO" id="GO:0003980">
    <property type="term" value="F:UDP-glucose:glycoprotein glucosyltransferase activity"/>
    <property type="evidence" value="ECO:0007669"/>
    <property type="project" value="InterPro"/>
</dbReference>
<accession>A0A7S2RIH0</accession>
<dbReference type="InterPro" id="IPR040497">
    <property type="entry name" value="Glyco_transf_24"/>
</dbReference>
<evidence type="ECO:0000256" key="2">
    <source>
        <dbReference type="ARBA" id="ARBA00004319"/>
    </source>
</evidence>
<dbReference type="InterPro" id="IPR009448">
    <property type="entry name" value="UDP-g_GGtrans"/>
</dbReference>
<evidence type="ECO:0000313" key="12">
    <source>
        <dbReference type="EMBL" id="CAD9672110.1"/>
    </source>
</evidence>
<dbReference type="InterPro" id="IPR040692">
    <property type="entry name" value="UGGT_TRXL_3"/>
</dbReference>
<dbReference type="PANTHER" id="PTHR11226">
    <property type="entry name" value="UDP-GLUCOSE GLYCOPROTEIN:GLUCOSYLTRANSFERASE"/>
    <property type="match status" value="1"/>
</dbReference>
<feature type="domain" description="UGGT thioredoxin-like" evidence="10">
    <location>
        <begin position="499"/>
        <end position="746"/>
    </location>
</feature>
<dbReference type="UniPathway" id="UPA00378"/>
<evidence type="ECO:0000259" key="9">
    <source>
        <dbReference type="Pfam" id="PF18401"/>
    </source>
</evidence>
<evidence type="ECO:0000256" key="1">
    <source>
        <dbReference type="ARBA" id="ARBA00001913"/>
    </source>
</evidence>
<sequence length="1569" mass="174822">MASWCVLSFALVSLCGSRCNARGNGLQVGLESGWLSHRFAPLMEASEFVGEDGFWQFVDAVISSPEVEGIESRQDAADAAVAIASTSPGNEGALTTNVLKASIDMRAYVAAIEQQRQIGVALSGVVSEALGKEPSRAWVALWRRGTGDVVFCDNPSELVGEVDGIASRAKKGEKRDVCKGECSDRISDLLQIFESDHVHPLSSSHDSGIVVVLHGVLGMQDFSALHKVLSEKVKSSKNLVYLVRYMPLASDPLAERTSLLQGYGIELDIKNMEYITVDDSKDKQEEGEKKKKKDAVVVDTSKEVQGVLFDKVLEAFPDAKENLLSLHAEMYEEKERIERTSNEIEQIKVWDLTDLAMQATKRILSSTKPLERWQDISCNLPLRGNKLISIPVPATLKRQAEQAERKFQSKEAKIQVNGISVDMESESFNIFGVLHTIRKEATYQSQAKKVGLPASRASEMVQEMANRFDAEDDDDEVVNDDDEGAAADRVLKAAGQRLDLRDGAKGAVVFVNNIEKDSRYRSWSRSVQMLLRQSYQLIPVRKNMYTSIIVINPASEASRSAMATVLDFIQRGAPVRYGFVFVDAEKVGDSECGARCFVGLFLASIEANSRGVAQKFLESFADLKSTSLDAAVEAFVAVNHKASSKRSNEEYMELAKSTIESEKAQETYEKMRAYAKSKGLSAPCWSINGLVQPGISTMSSNLVQILMNEQQIMQYQVHFGRVDDSTDIFKYLLEASGAVKRFNPVVMKPTAESNFVAVLENPVLSKVKYFYSPAMGKVDVTIWLLADDSTFSSSDGLARVESLLKFAGKSPESCRLAIVPSNGNIRSSVWKDIIEGDTHALTLKVEEYASTAREMGDDLPSSLRSVGSHMGDLISTSSRETVFVNGRIIELADNVAMEPEDYEFLVEQEIKLRARHVKSVLGDEYNTLSIDTFMQASSVAGVIAKVPRETIDFGPLRSEFSELVYSSSEYAGEEYEDGSIRVTSIIDPLSPAAPRVVSVIKFLRDALDAHVEILFVPQVSVSKFPLPSFYRYVGYNDVESPHAVFNNMPQTQLLTLKISTPEPWIVYAANTNGLDTDNIRLGDESRDQTVTFSLKNILVTGHCQESGSGNPPAGLQLQLGSISHESTASDTLVMRNLGYWQLQASPGAWYLEIAPGRSRDLYKIKSISTLGEEVSPWFAAYHVDDGSSGPTKHEEGKVVVIRDFSGQVEQLVVKKRAGKESEELLSELEQSPTKKKGKKGASPSRKAGHAVQDEGFFARGLSWVKGIVFGPPEVDNTPSDGDAEAEDDSLDTIHVFTLASGALYERFMRIMMVSVVKRTNNPVKFWLIENFLSPDFKKTIPMLAKKYNFQYALVTYKWPHWLRRQTEKQRIIWGYKILFLDVLFPLNVPKVIYVDADQVVRADLRELWEMDLEGKPYGYTPFCTSRKETLGFQFWRQGYWKDHLGGKPYHISALYVVDLVKFRQMMVGDRLRATYDQLSRDPNSLSNLDQDLPNYAQNMVPIFSLPQEWLWCESWCSDESKASAKTIDLCNNPQHKEPKLDMAKRVIAGDLFPQSWVELDEEIKAVLRA</sequence>
<keyword evidence="3 7" id="KW-0732">Signal</keyword>
<proteinExistence type="predicted"/>
<dbReference type="GO" id="GO:0005788">
    <property type="term" value="C:endoplasmic reticulum lumen"/>
    <property type="evidence" value="ECO:0007669"/>
    <property type="project" value="UniProtKB-SubCell"/>
</dbReference>
<feature type="domain" description="UGGT thioredoxin-like" evidence="8">
    <location>
        <begin position="42"/>
        <end position="249"/>
    </location>
</feature>
<evidence type="ECO:0000259" key="11">
    <source>
        <dbReference type="Pfam" id="PF18404"/>
    </source>
</evidence>
<evidence type="ECO:0000256" key="6">
    <source>
        <dbReference type="SAM" id="MobiDB-lite"/>
    </source>
</evidence>
<feature type="region of interest" description="Disordered" evidence="6">
    <location>
        <begin position="1222"/>
        <end position="1249"/>
    </location>
</feature>
<dbReference type="Pfam" id="PF06427">
    <property type="entry name" value="UDP-g_GGTase"/>
    <property type="match status" value="1"/>
</dbReference>
<dbReference type="EMBL" id="HBHK01006327">
    <property type="protein sequence ID" value="CAD9672110.1"/>
    <property type="molecule type" value="Transcribed_RNA"/>
</dbReference>
<evidence type="ECO:0000259" key="8">
    <source>
        <dbReference type="Pfam" id="PF18400"/>
    </source>
</evidence>
<feature type="chain" id="PRO_5030741846" description="UDP-glucose:glycoprotein glucosyltransferase" evidence="7">
    <location>
        <begin position="22"/>
        <end position="1569"/>
    </location>
</feature>
<evidence type="ECO:0000259" key="10">
    <source>
        <dbReference type="Pfam" id="PF18402"/>
    </source>
</evidence>
<feature type="domain" description="Glucosyltransferase 24 catalytic" evidence="11">
    <location>
        <begin position="1293"/>
        <end position="1565"/>
    </location>
</feature>
<comment type="subcellular location">
    <subcellularLocation>
        <location evidence="2">Endoplasmic reticulum lumen</location>
    </subcellularLocation>
</comment>
<dbReference type="InterPro" id="IPR040694">
    <property type="entry name" value="UGGT_TRXL_2"/>
</dbReference>
<keyword evidence="5" id="KW-0325">Glycoprotein</keyword>
<protein>
    <recommendedName>
        <fullName evidence="13">UDP-glucose:glycoprotein glucosyltransferase</fullName>
    </recommendedName>
</protein>